<dbReference type="InterPro" id="IPR036514">
    <property type="entry name" value="SGNH_hydro_sf"/>
</dbReference>
<dbReference type="AlphaFoldDB" id="A0A2J6XBX3"/>
<name>A0A2J6XBX3_9CHLR</name>
<evidence type="ECO:0000313" key="3">
    <source>
        <dbReference type="EMBL" id="PMP85185.1"/>
    </source>
</evidence>
<reference evidence="3 4" key="1">
    <citation type="submission" date="2018-01" db="EMBL/GenBank/DDBJ databases">
        <title>Metagenomic assembled genomes from two thermal pools in the Uzon Caldera, Kamchatka, Russia.</title>
        <authorList>
            <person name="Wilkins L."/>
            <person name="Ettinger C."/>
        </authorList>
    </citation>
    <scope>NUCLEOTIDE SEQUENCE [LARGE SCALE GENOMIC DNA]</scope>
    <source>
        <strain evidence="3">ZAV-02</strain>
    </source>
</reference>
<dbReference type="Gene3D" id="3.40.50.1110">
    <property type="entry name" value="SGNH hydrolase"/>
    <property type="match status" value="1"/>
</dbReference>
<accession>A0A2J6XBX3</accession>
<keyword evidence="1" id="KW-0472">Membrane</keyword>
<comment type="caution">
    <text evidence="3">The sequence shown here is derived from an EMBL/GenBank/DDBJ whole genome shotgun (WGS) entry which is preliminary data.</text>
</comment>
<dbReference type="InterPro" id="IPR013830">
    <property type="entry name" value="SGNH_hydro"/>
</dbReference>
<dbReference type="Proteomes" id="UP000243376">
    <property type="component" value="Unassembled WGS sequence"/>
</dbReference>
<dbReference type="PANTHER" id="PTHR30383:SF5">
    <property type="entry name" value="SGNH HYDROLASE-TYPE ESTERASE DOMAIN-CONTAINING PROTEIN"/>
    <property type="match status" value="1"/>
</dbReference>
<feature type="transmembrane region" description="Helical" evidence="1">
    <location>
        <begin position="6"/>
        <end position="25"/>
    </location>
</feature>
<dbReference type="PANTHER" id="PTHR30383">
    <property type="entry name" value="THIOESTERASE 1/PROTEASE 1/LYSOPHOSPHOLIPASE L1"/>
    <property type="match status" value="1"/>
</dbReference>
<evidence type="ECO:0000313" key="4">
    <source>
        <dbReference type="Proteomes" id="UP000243376"/>
    </source>
</evidence>
<protein>
    <submittedName>
        <fullName evidence="3">SGNH/GDSL hydrolase family protein</fullName>
    </submittedName>
</protein>
<dbReference type="Pfam" id="PF13472">
    <property type="entry name" value="Lipase_GDSL_2"/>
    <property type="match status" value="1"/>
</dbReference>
<gene>
    <name evidence="3" type="ORF">C0184_02675</name>
</gene>
<organism evidence="3 4">
    <name type="scientific">Chloroflexus aggregans</name>
    <dbReference type="NCBI Taxonomy" id="152260"/>
    <lineage>
        <taxon>Bacteria</taxon>
        <taxon>Bacillati</taxon>
        <taxon>Chloroflexota</taxon>
        <taxon>Chloroflexia</taxon>
        <taxon>Chloroflexales</taxon>
        <taxon>Chloroflexineae</taxon>
        <taxon>Chloroflexaceae</taxon>
        <taxon>Chloroflexus</taxon>
    </lineage>
</organism>
<proteinExistence type="predicted"/>
<dbReference type="SUPFAM" id="SSF52266">
    <property type="entry name" value="SGNH hydrolase"/>
    <property type="match status" value="1"/>
</dbReference>
<sequence>MDRRLVWIVGIVTSGTVLVAGFLGWQRAFQYERLFHLVRLDPLGLNTVRSTPTMPATIVFVGDSRAAAWPAPTGVTIDNCGVPGHTTMQTRLSYPLLVSPLKPQWVIIQVGVNDLTALEVFPHDTEMIIQNTITNVRAIIELARADGSRVILTTIFPLGPNPFERINPGTGLIATGIERVNTAIRAMAAPDVLIFDSSAVLAGNDGFVAEGYRLDLLHINRAGYRALNEALGPLLTAHIGP</sequence>
<dbReference type="GO" id="GO:0004622">
    <property type="term" value="F:phosphatidylcholine lysophospholipase activity"/>
    <property type="evidence" value="ECO:0007669"/>
    <property type="project" value="TreeGrafter"/>
</dbReference>
<keyword evidence="1" id="KW-1133">Transmembrane helix</keyword>
<keyword evidence="1" id="KW-0812">Transmembrane</keyword>
<evidence type="ECO:0000259" key="2">
    <source>
        <dbReference type="Pfam" id="PF13472"/>
    </source>
</evidence>
<dbReference type="InterPro" id="IPR051532">
    <property type="entry name" value="Ester_Hydrolysis_Enzymes"/>
</dbReference>
<dbReference type="EMBL" id="PNIQ01000181">
    <property type="protein sequence ID" value="PMP85185.1"/>
    <property type="molecule type" value="Genomic_DNA"/>
</dbReference>
<feature type="domain" description="SGNH hydrolase-type esterase" evidence="2">
    <location>
        <begin position="74"/>
        <end position="226"/>
    </location>
</feature>
<evidence type="ECO:0000256" key="1">
    <source>
        <dbReference type="SAM" id="Phobius"/>
    </source>
</evidence>
<keyword evidence="3" id="KW-0378">Hydrolase</keyword>